<evidence type="ECO:0000313" key="2">
    <source>
        <dbReference type="EMBL" id="VWC95561.1"/>
    </source>
</evidence>
<dbReference type="Proteomes" id="UP000494120">
    <property type="component" value="Unassembled WGS sequence"/>
</dbReference>
<evidence type="ECO:0000313" key="1">
    <source>
        <dbReference type="EMBL" id="CAB3962943.1"/>
    </source>
</evidence>
<gene>
    <name evidence="2" type="ORF">BLA17378_04874</name>
    <name evidence="1" type="ORF">BLA3211_02013</name>
</gene>
<dbReference type="Proteomes" id="UP000494301">
    <property type="component" value="Unassembled WGS sequence"/>
</dbReference>
<proteinExistence type="predicted"/>
<keyword evidence="3" id="KW-1185">Reference proteome</keyword>
<protein>
    <submittedName>
        <fullName evidence="1">Uncharacterized protein</fullName>
    </submittedName>
</protein>
<dbReference type="AlphaFoldDB" id="A0A6J5IXR3"/>
<dbReference type="EMBL" id="CABWIL020000006">
    <property type="protein sequence ID" value="CAB3962943.1"/>
    <property type="molecule type" value="Genomic_DNA"/>
</dbReference>
<sequence>MSTLTAEQHDLRDKIVALSAALNTPTSSPLKLASEIMAFGACAHRASDTDMPIPDEVLLALDDDLRRLALSGIVLVLLGTLQQEGA</sequence>
<dbReference type="RefSeq" id="WP_006484136.1">
    <property type="nucleotide sequence ID" value="NZ_CABVQF010000058.1"/>
</dbReference>
<organism evidence="1 4">
    <name type="scientific">Burkholderia aenigmatica</name>
    <dbReference type="NCBI Taxonomy" id="2015348"/>
    <lineage>
        <taxon>Bacteria</taxon>
        <taxon>Pseudomonadati</taxon>
        <taxon>Pseudomonadota</taxon>
        <taxon>Betaproteobacteria</taxon>
        <taxon>Burkholderiales</taxon>
        <taxon>Burkholderiaceae</taxon>
        <taxon>Burkholderia</taxon>
        <taxon>Burkholderia cepacia complex</taxon>
    </lineage>
</organism>
<reference evidence="1 4" key="1">
    <citation type="submission" date="2020-04" db="EMBL/GenBank/DDBJ databases">
        <authorList>
            <person name="Depoorter E."/>
        </authorList>
    </citation>
    <scope>NUCLEOTIDE SEQUENCE [LARGE SCALE GENOMIC DNA]</scope>
    <source>
        <strain evidence="1 4">BCC0217</strain>
        <strain evidence="2 3">R-17378</strain>
    </source>
</reference>
<name>A0A6J5IXR3_9BURK</name>
<evidence type="ECO:0000313" key="4">
    <source>
        <dbReference type="Proteomes" id="UP000494301"/>
    </source>
</evidence>
<dbReference type="EMBL" id="CABVQG010000018">
    <property type="protein sequence ID" value="VWC95561.1"/>
    <property type="molecule type" value="Genomic_DNA"/>
</dbReference>
<evidence type="ECO:0000313" key="3">
    <source>
        <dbReference type="Proteomes" id="UP000494120"/>
    </source>
</evidence>
<accession>A0A6J5IXR3</accession>